<reference evidence="2 3" key="1">
    <citation type="submission" date="2011-02" db="EMBL/GenBank/DDBJ databases">
        <authorList>
            <person name="Weinstock G."/>
            <person name="Sodergren E."/>
            <person name="Clifton S."/>
            <person name="Fulton L."/>
            <person name="Fulton B."/>
            <person name="Courtney L."/>
            <person name="Fronick C."/>
            <person name="Harrison M."/>
            <person name="Strong C."/>
            <person name="Farmer C."/>
            <person name="Delahaunty K."/>
            <person name="Markovic C."/>
            <person name="Hall O."/>
            <person name="Minx P."/>
            <person name="Tomlinson C."/>
            <person name="Mitreva M."/>
            <person name="Hou S."/>
            <person name="Chen J."/>
            <person name="Wollam A."/>
            <person name="Pepin K.H."/>
            <person name="Johnson M."/>
            <person name="Bhonagiri V."/>
            <person name="Zhang X."/>
            <person name="Suruliraj S."/>
            <person name="Warren W."/>
            <person name="Chinwalla A."/>
            <person name="Mardis E.R."/>
            <person name="Wilson R.K."/>
        </authorList>
    </citation>
    <scope>NUCLEOTIDE SEQUENCE [LARGE SCALE GENOMIC DNA]</scope>
    <source>
        <strain evidence="2 3">YIT 12056</strain>
    </source>
</reference>
<name>A0ABN0CLH6_9BACE</name>
<protein>
    <submittedName>
        <fullName evidence="2">Conserved domain protein</fullName>
    </submittedName>
</protein>
<gene>
    <name evidence="2" type="ORF">HMPREF9445_02563</name>
</gene>
<evidence type="ECO:0000313" key="3">
    <source>
        <dbReference type="Proteomes" id="UP000010321"/>
    </source>
</evidence>
<evidence type="ECO:0000256" key="1">
    <source>
        <dbReference type="SAM" id="Phobius"/>
    </source>
</evidence>
<evidence type="ECO:0000313" key="2">
    <source>
        <dbReference type="EMBL" id="EGF50487.1"/>
    </source>
</evidence>
<proteinExistence type="predicted"/>
<keyword evidence="1" id="KW-1133">Transmembrane helix</keyword>
<keyword evidence="1" id="KW-0812">Transmembrane</keyword>
<feature type="transmembrane region" description="Helical" evidence="1">
    <location>
        <begin position="73"/>
        <end position="94"/>
    </location>
</feature>
<keyword evidence="3" id="KW-1185">Reference proteome</keyword>
<organism evidence="2 3">
    <name type="scientific">Bacteroides clarus YIT 12056</name>
    <dbReference type="NCBI Taxonomy" id="762984"/>
    <lineage>
        <taxon>Bacteria</taxon>
        <taxon>Pseudomonadati</taxon>
        <taxon>Bacteroidota</taxon>
        <taxon>Bacteroidia</taxon>
        <taxon>Bacteroidales</taxon>
        <taxon>Bacteroidaceae</taxon>
        <taxon>Bacteroides</taxon>
    </lineage>
</organism>
<sequence length="103" mass="10867">MPGHDVAVVAQMQQCPVVAVAAKNYVAASSSVTSVGASIRNVFFTPHVRGASAAFTGTAIDFYVVNKIRFSHILVFFLGFFIVTIGITGAKLVISGDMLKFGL</sequence>
<accession>A0ABN0CLH6</accession>
<dbReference type="Proteomes" id="UP000010321">
    <property type="component" value="Unassembled WGS sequence"/>
</dbReference>
<comment type="caution">
    <text evidence="2">The sequence shown here is derived from an EMBL/GenBank/DDBJ whole genome shotgun (WGS) entry which is preliminary data.</text>
</comment>
<keyword evidence="1" id="KW-0472">Membrane</keyword>
<dbReference type="EMBL" id="AFBM01000029">
    <property type="protein sequence ID" value="EGF50487.1"/>
    <property type="molecule type" value="Genomic_DNA"/>
</dbReference>